<accession>A0A0P9CM08</accession>
<evidence type="ECO:0000256" key="2">
    <source>
        <dbReference type="ARBA" id="ARBA00022475"/>
    </source>
</evidence>
<dbReference type="InterPro" id="IPR018076">
    <property type="entry name" value="T2SS_GspF_dom"/>
</dbReference>
<evidence type="ECO:0000256" key="4">
    <source>
        <dbReference type="ARBA" id="ARBA00022989"/>
    </source>
</evidence>
<feature type="transmembrane region" description="Helical" evidence="6">
    <location>
        <begin position="12"/>
        <end position="37"/>
    </location>
</feature>
<reference evidence="9" key="1">
    <citation type="submission" date="2016-10" db="EMBL/GenBank/DDBJ databases">
        <authorList>
            <person name="Varghese N."/>
        </authorList>
    </citation>
    <scope>NUCLEOTIDE SEQUENCE [LARGE SCALE GENOMIC DNA]</scope>
    <source>
        <strain evidence="9">HL 19</strain>
    </source>
</reference>
<evidence type="ECO:0000313" key="9">
    <source>
        <dbReference type="Proteomes" id="UP000183104"/>
    </source>
</evidence>
<evidence type="ECO:0000313" key="8">
    <source>
        <dbReference type="EMBL" id="SCY15436.1"/>
    </source>
</evidence>
<dbReference type="GO" id="GO:0005886">
    <property type="term" value="C:plasma membrane"/>
    <property type="evidence" value="ECO:0007669"/>
    <property type="project" value="UniProtKB-SubCell"/>
</dbReference>
<keyword evidence="4 6" id="KW-1133">Transmembrane helix</keyword>
<keyword evidence="9" id="KW-1185">Reference proteome</keyword>
<keyword evidence="3 6" id="KW-0812">Transmembrane</keyword>
<dbReference type="AlphaFoldDB" id="A0A0P9CM08"/>
<dbReference type="Pfam" id="PF00482">
    <property type="entry name" value="T2SSF"/>
    <property type="match status" value="1"/>
</dbReference>
<dbReference type="PATRIC" id="fig|381306.5.peg.249"/>
<organism evidence="8 9">
    <name type="scientific">Thiohalorhabdus denitrificans</name>
    <dbReference type="NCBI Taxonomy" id="381306"/>
    <lineage>
        <taxon>Bacteria</taxon>
        <taxon>Pseudomonadati</taxon>
        <taxon>Pseudomonadota</taxon>
        <taxon>Gammaproteobacteria</taxon>
        <taxon>Thiohalorhabdales</taxon>
        <taxon>Thiohalorhabdaceae</taxon>
        <taxon>Thiohalorhabdus</taxon>
    </lineage>
</organism>
<proteinExistence type="predicted"/>
<evidence type="ECO:0000256" key="6">
    <source>
        <dbReference type="SAM" id="Phobius"/>
    </source>
</evidence>
<dbReference type="STRING" id="381306.AN478_08035"/>
<feature type="transmembrane region" description="Helical" evidence="6">
    <location>
        <begin position="115"/>
        <end position="133"/>
    </location>
</feature>
<comment type="subcellular location">
    <subcellularLocation>
        <location evidence="1">Cell membrane</location>
        <topology evidence="1">Multi-pass membrane protein</topology>
    </subcellularLocation>
</comment>
<protein>
    <submittedName>
        <fullName evidence="8">Tight adherence protein C</fullName>
    </submittedName>
</protein>
<feature type="domain" description="Type II secretion system protein GspF" evidence="7">
    <location>
        <begin position="182"/>
        <end position="310"/>
    </location>
</feature>
<keyword evidence="2" id="KW-1003">Cell membrane</keyword>
<name>A0A0P9CM08_9GAMM</name>
<dbReference type="Proteomes" id="UP000183104">
    <property type="component" value="Unassembled WGS sequence"/>
</dbReference>
<keyword evidence="5 6" id="KW-0472">Membrane</keyword>
<evidence type="ECO:0000256" key="5">
    <source>
        <dbReference type="ARBA" id="ARBA00023136"/>
    </source>
</evidence>
<evidence type="ECO:0000256" key="1">
    <source>
        <dbReference type="ARBA" id="ARBA00004651"/>
    </source>
</evidence>
<sequence>MEELFTNFSQEQVWPLASGLVFIAVVLAVQSVAALLLNRQRPVRKRMETFFRPRQRKEAGEQAEGQQGFLLRLSQRLSQVTIPTEDWQKSRIRKKLVQAGIRGPHSLEVFMGLKALLAVGLLILSLTLGVLFFGRSLFVGNIAVLAGVLLLGMIGYYLPDWLVERRHQRRLTAFRDGFADAMDMMVVCVEAGLGFDATLQRVSRELKLSHPEISEELAIVGWELRAGKSREEALKDLAERTEIEEVRSLVSVLIQAERFGTGIGKALREQAQEMRTLRIQIAEEKAAKLPVKLIFPVILFIFPALFLVILGPAVIQIMRGLGPALGD</sequence>
<evidence type="ECO:0000256" key="3">
    <source>
        <dbReference type="ARBA" id="ARBA00022692"/>
    </source>
</evidence>
<dbReference type="RefSeq" id="WP_054966095.1">
    <property type="nucleotide sequence ID" value="NZ_FMUN01000003.1"/>
</dbReference>
<feature type="transmembrane region" description="Helical" evidence="6">
    <location>
        <begin position="139"/>
        <end position="159"/>
    </location>
</feature>
<evidence type="ECO:0000259" key="7">
    <source>
        <dbReference type="Pfam" id="PF00482"/>
    </source>
</evidence>
<dbReference type="EMBL" id="FMUN01000003">
    <property type="protein sequence ID" value="SCY15436.1"/>
    <property type="molecule type" value="Genomic_DNA"/>
</dbReference>
<dbReference type="PANTHER" id="PTHR35007">
    <property type="entry name" value="INTEGRAL MEMBRANE PROTEIN-RELATED"/>
    <property type="match status" value="1"/>
</dbReference>
<dbReference type="OrthoDB" id="9810662at2"/>
<feature type="transmembrane region" description="Helical" evidence="6">
    <location>
        <begin position="293"/>
        <end position="315"/>
    </location>
</feature>
<dbReference type="PANTHER" id="PTHR35007:SF2">
    <property type="entry name" value="PILUS ASSEMBLE PROTEIN"/>
    <property type="match status" value="1"/>
</dbReference>
<gene>
    <name evidence="8" type="ORF">SAMN05661077_1373</name>
</gene>